<reference evidence="1" key="2">
    <citation type="journal article" date="2021" name="PeerJ">
        <title>Extensive microbial diversity within the chicken gut microbiome revealed by metagenomics and culture.</title>
        <authorList>
            <person name="Gilroy R."/>
            <person name="Ravi A."/>
            <person name="Getino M."/>
            <person name="Pursley I."/>
            <person name="Horton D.L."/>
            <person name="Alikhan N.F."/>
            <person name="Baker D."/>
            <person name="Gharbi K."/>
            <person name="Hall N."/>
            <person name="Watson M."/>
            <person name="Adriaenssens E.M."/>
            <person name="Foster-Nyarko E."/>
            <person name="Jarju S."/>
            <person name="Secka A."/>
            <person name="Antonio M."/>
            <person name="Oren A."/>
            <person name="Chaudhuri R.R."/>
            <person name="La Ragione R."/>
            <person name="Hildebrand F."/>
            <person name="Pallen M.J."/>
        </authorList>
    </citation>
    <scope>NUCLEOTIDE SEQUENCE</scope>
    <source>
        <strain evidence="1">ChiHecec3B27-6122</strain>
    </source>
</reference>
<dbReference type="AlphaFoldDB" id="A0A9D1G6L4"/>
<protein>
    <submittedName>
        <fullName evidence="1">Uncharacterized protein</fullName>
    </submittedName>
</protein>
<comment type="caution">
    <text evidence="1">The sequence shown here is derived from an EMBL/GenBank/DDBJ whole genome shotgun (WGS) entry which is preliminary data.</text>
</comment>
<proteinExistence type="predicted"/>
<sequence length="84" mass="9372">MEIILLIAALICAAASVTAAFSLSRCLRALEDCETLRPPAAPPEAELNELRERAMREQRRFEEALAGILNYGQSDMRRRPGEEV</sequence>
<dbReference type="EMBL" id="DVJS01000202">
    <property type="protein sequence ID" value="HIS97927.1"/>
    <property type="molecule type" value="Genomic_DNA"/>
</dbReference>
<organism evidence="1 2">
    <name type="scientific">Candidatus Scatomorpha pullistercoris</name>
    <dbReference type="NCBI Taxonomy" id="2840929"/>
    <lineage>
        <taxon>Bacteria</taxon>
        <taxon>Bacillati</taxon>
        <taxon>Bacillota</taxon>
        <taxon>Clostridia</taxon>
        <taxon>Eubacteriales</taxon>
        <taxon>Candidatus Scatomorpha</taxon>
    </lineage>
</organism>
<accession>A0A9D1G6L4</accession>
<evidence type="ECO:0000313" key="1">
    <source>
        <dbReference type="EMBL" id="HIS97927.1"/>
    </source>
</evidence>
<name>A0A9D1G6L4_9FIRM</name>
<reference evidence="1" key="1">
    <citation type="submission" date="2020-10" db="EMBL/GenBank/DDBJ databases">
        <authorList>
            <person name="Gilroy R."/>
        </authorList>
    </citation>
    <scope>NUCLEOTIDE SEQUENCE</scope>
    <source>
        <strain evidence="1">ChiHecec3B27-6122</strain>
    </source>
</reference>
<gene>
    <name evidence="1" type="ORF">IAD42_08135</name>
</gene>
<dbReference type="Proteomes" id="UP000886876">
    <property type="component" value="Unassembled WGS sequence"/>
</dbReference>
<evidence type="ECO:0000313" key="2">
    <source>
        <dbReference type="Proteomes" id="UP000886876"/>
    </source>
</evidence>